<reference evidence="1" key="1">
    <citation type="submission" date="2022-04" db="EMBL/GenBank/DDBJ databases">
        <title>Genome of the entomopathogenic fungus Entomophthora muscae.</title>
        <authorList>
            <person name="Elya C."/>
            <person name="Lovett B.R."/>
            <person name="Lee E."/>
            <person name="Macias A.M."/>
            <person name="Hajek A.E."/>
            <person name="De Bivort B.L."/>
            <person name="Kasson M.T."/>
            <person name="De Fine Licht H.H."/>
            <person name="Stajich J.E."/>
        </authorList>
    </citation>
    <scope>NUCLEOTIDE SEQUENCE</scope>
    <source>
        <strain evidence="1">Berkeley</strain>
    </source>
</reference>
<feature type="non-terminal residue" evidence="1">
    <location>
        <position position="72"/>
    </location>
</feature>
<protein>
    <submittedName>
        <fullName evidence="1">Uncharacterized protein</fullName>
    </submittedName>
</protein>
<accession>A0ACC2SNY4</accession>
<gene>
    <name evidence="1" type="ORF">DSO57_1034497</name>
</gene>
<dbReference type="Proteomes" id="UP001165960">
    <property type="component" value="Unassembled WGS sequence"/>
</dbReference>
<dbReference type="EMBL" id="QTSX02004548">
    <property type="protein sequence ID" value="KAJ9064050.1"/>
    <property type="molecule type" value="Genomic_DNA"/>
</dbReference>
<evidence type="ECO:0000313" key="1">
    <source>
        <dbReference type="EMBL" id="KAJ9064050.1"/>
    </source>
</evidence>
<evidence type="ECO:0000313" key="2">
    <source>
        <dbReference type="Proteomes" id="UP001165960"/>
    </source>
</evidence>
<comment type="caution">
    <text evidence="1">The sequence shown here is derived from an EMBL/GenBank/DDBJ whole genome shotgun (WGS) entry which is preliminary data.</text>
</comment>
<proteinExistence type="predicted"/>
<name>A0ACC2SNY4_9FUNG</name>
<keyword evidence="2" id="KW-1185">Reference proteome</keyword>
<sequence>MTGTIEEYIAAYKDLHDQAPNTINFDDTGPQLDFYNGLPTHIKRHFEMSCCKNLQDIFLKGKQDAQKSDKLH</sequence>
<organism evidence="1 2">
    <name type="scientific">Entomophthora muscae</name>
    <dbReference type="NCBI Taxonomy" id="34485"/>
    <lineage>
        <taxon>Eukaryota</taxon>
        <taxon>Fungi</taxon>
        <taxon>Fungi incertae sedis</taxon>
        <taxon>Zoopagomycota</taxon>
        <taxon>Entomophthoromycotina</taxon>
        <taxon>Entomophthoromycetes</taxon>
        <taxon>Entomophthorales</taxon>
        <taxon>Entomophthoraceae</taxon>
        <taxon>Entomophthora</taxon>
    </lineage>
</organism>